<feature type="transmembrane region" description="Helical" evidence="1">
    <location>
        <begin position="341"/>
        <end position="362"/>
    </location>
</feature>
<sequence length="560" mass="61491">MEIFFLRHFFRSLARYFKTRRIAKAITVGLFVFLAALVGVGIFLFFERGFRAIAGDPFFRDALFLYVAELFFLAVFFLIAAGSVVTTLFVLFRRPYDFWIFASPSYRHHASFAFARVFFSSSWPLVVVAVPALFAMKDVFGLAAAGFLIVFCAVVLLSLIATLLGAVLVVGLARLLASFPFRRFIRISVSTLAAFSIASIILSVAVLWRRIASADILLLFHAEDLDRAAAGVERIRHVFYFVPSHFTAETAHALLAGDTLGAVYMLLILGVLFVSLGVLYLFLSHDLLLVWARMQEGGFRAGPQASPVRILGGPFPRFFRGVLGAVYEKELLLFVRSGKNMLWAGFIFFLWLLQTGLNVILARAVARAEFDPALMAPVAVSIQFATMIFFISAFVLRFAFPSFSTERKTIWILGSAPVDFGSVFYGKFLFFGSLFLLFGLSTGFLNASILGIPLLASFLILSFFGIAVTTLVACGLALGAVFPNFETDDPEVLSTSLPGLGFVAGSFFYGAAAAGSLYLFLRSGDGGGMIGILAASLLLIFLCLAVAPYILRRQEFIKVY</sequence>
<proteinExistence type="predicted"/>
<feature type="transmembrane region" description="Helical" evidence="1">
    <location>
        <begin position="262"/>
        <end position="283"/>
    </location>
</feature>
<dbReference type="Pfam" id="PF16949">
    <property type="entry name" value="ABC_tran_2"/>
    <property type="match status" value="1"/>
</dbReference>
<feature type="transmembrane region" description="Helical" evidence="1">
    <location>
        <begin position="140"/>
        <end position="172"/>
    </location>
</feature>
<keyword evidence="1" id="KW-0812">Transmembrane</keyword>
<reference evidence="2 3" key="1">
    <citation type="journal article" date="2016" name="Nat. Commun.">
        <title>Thousands of microbial genomes shed light on interconnected biogeochemical processes in an aquifer system.</title>
        <authorList>
            <person name="Anantharaman K."/>
            <person name="Brown C.T."/>
            <person name="Hug L.A."/>
            <person name="Sharon I."/>
            <person name="Castelle C.J."/>
            <person name="Probst A.J."/>
            <person name="Thomas B.C."/>
            <person name="Singh A."/>
            <person name="Wilkins M.J."/>
            <person name="Karaoz U."/>
            <person name="Brodie E.L."/>
            <person name="Williams K.H."/>
            <person name="Hubbard S.S."/>
            <person name="Banfield J.F."/>
        </authorList>
    </citation>
    <scope>NUCLEOTIDE SEQUENCE [LARGE SCALE GENOMIC DNA]</scope>
</reference>
<protein>
    <submittedName>
        <fullName evidence="2">Uncharacterized protein</fullName>
    </submittedName>
</protein>
<feature type="transmembrane region" description="Helical" evidence="1">
    <location>
        <begin position="428"/>
        <end position="452"/>
    </location>
</feature>
<dbReference type="Proteomes" id="UP000178574">
    <property type="component" value="Unassembled WGS sequence"/>
</dbReference>
<keyword evidence="1" id="KW-0472">Membrane</keyword>
<evidence type="ECO:0000313" key="3">
    <source>
        <dbReference type="Proteomes" id="UP000178574"/>
    </source>
</evidence>
<feature type="transmembrane region" description="Helical" evidence="1">
    <location>
        <begin position="458"/>
        <end position="485"/>
    </location>
</feature>
<accession>A0A1G2K982</accession>
<feature type="transmembrane region" description="Helical" evidence="1">
    <location>
        <begin position="21"/>
        <end position="46"/>
    </location>
</feature>
<gene>
    <name evidence="2" type="ORF">A2847_00035</name>
</gene>
<feature type="transmembrane region" description="Helical" evidence="1">
    <location>
        <begin position="66"/>
        <end position="92"/>
    </location>
</feature>
<feature type="transmembrane region" description="Helical" evidence="1">
    <location>
        <begin position="113"/>
        <end position="134"/>
    </location>
</feature>
<feature type="transmembrane region" description="Helical" evidence="1">
    <location>
        <begin position="527"/>
        <end position="551"/>
    </location>
</feature>
<feature type="transmembrane region" description="Helical" evidence="1">
    <location>
        <begin position="374"/>
        <end position="400"/>
    </location>
</feature>
<dbReference type="EMBL" id="MHQD01000024">
    <property type="protein sequence ID" value="OGZ96002.1"/>
    <property type="molecule type" value="Genomic_DNA"/>
</dbReference>
<dbReference type="AlphaFoldDB" id="A0A1G2K982"/>
<feature type="transmembrane region" description="Helical" evidence="1">
    <location>
        <begin position="184"/>
        <end position="208"/>
    </location>
</feature>
<comment type="caution">
    <text evidence="2">The sequence shown here is derived from an EMBL/GenBank/DDBJ whole genome shotgun (WGS) entry which is preliminary data.</text>
</comment>
<evidence type="ECO:0000313" key="2">
    <source>
        <dbReference type="EMBL" id="OGZ96002.1"/>
    </source>
</evidence>
<organism evidence="2 3">
    <name type="scientific">Candidatus Sungbacteria bacterium RIFCSPHIGHO2_01_FULL_50_25</name>
    <dbReference type="NCBI Taxonomy" id="1802265"/>
    <lineage>
        <taxon>Bacteria</taxon>
        <taxon>Candidatus Sungiibacteriota</taxon>
    </lineage>
</organism>
<dbReference type="InterPro" id="IPR031599">
    <property type="entry name" value="ABC_tran_2"/>
</dbReference>
<evidence type="ECO:0000256" key="1">
    <source>
        <dbReference type="SAM" id="Phobius"/>
    </source>
</evidence>
<name>A0A1G2K982_9BACT</name>
<keyword evidence="1" id="KW-1133">Transmembrane helix</keyword>
<feature type="transmembrane region" description="Helical" evidence="1">
    <location>
        <begin position="497"/>
        <end position="521"/>
    </location>
</feature>